<feature type="region of interest" description="Disordered" evidence="1">
    <location>
        <begin position="251"/>
        <end position="297"/>
    </location>
</feature>
<dbReference type="Proteomes" id="UP000007305">
    <property type="component" value="Chromosome 7"/>
</dbReference>
<feature type="compositionally biased region" description="Basic and acidic residues" evidence="1">
    <location>
        <begin position="53"/>
        <end position="63"/>
    </location>
</feature>
<reference evidence="2" key="3">
    <citation type="submission" date="2021-05" db="UniProtKB">
        <authorList>
            <consortium name="EnsemblPlants"/>
        </authorList>
    </citation>
    <scope>IDENTIFICATION</scope>
    <source>
        <strain evidence="2">cv. B73</strain>
    </source>
</reference>
<evidence type="ECO:0000313" key="3">
    <source>
        <dbReference type="Proteomes" id="UP000007305"/>
    </source>
</evidence>
<protein>
    <submittedName>
        <fullName evidence="2">Uncharacterized protein</fullName>
    </submittedName>
</protein>
<dbReference type="AlphaFoldDB" id="A0A804Q6R4"/>
<evidence type="ECO:0000313" key="2">
    <source>
        <dbReference type="EnsemblPlants" id="Zm00001eb300550_P001"/>
    </source>
</evidence>
<feature type="region of interest" description="Disordered" evidence="1">
    <location>
        <begin position="184"/>
        <end position="237"/>
    </location>
</feature>
<organism evidence="2 3">
    <name type="scientific">Zea mays</name>
    <name type="common">Maize</name>
    <dbReference type="NCBI Taxonomy" id="4577"/>
    <lineage>
        <taxon>Eukaryota</taxon>
        <taxon>Viridiplantae</taxon>
        <taxon>Streptophyta</taxon>
        <taxon>Embryophyta</taxon>
        <taxon>Tracheophyta</taxon>
        <taxon>Spermatophyta</taxon>
        <taxon>Magnoliopsida</taxon>
        <taxon>Liliopsida</taxon>
        <taxon>Poales</taxon>
        <taxon>Poaceae</taxon>
        <taxon>PACMAD clade</taxon>
        <taxon>Panicoideae</taxon>
        <taxon>Andropogonodae</taxon>
        <taxon>Andropogoneae</taxon>
        <taxon>Tripsacinae</taxon>
        <taxon>Zea</taxon>
    </lineage>
</organism>
<keyword evidence="3" id="KW-1185">Reference proteome</keyword>
<accession>A0A804Q6R4</accession>
<gene>
    <name evidence="2" type="primary">LOC100281302</name>
</gene>
<dbReference type="EnsemblPlants" id="Zm00001eb300550_T001">
    <property type="protein sequence ID" value="Zm00001eb300550_P001"/>
    <property type="gene ID" value="Zm00001eb300550"/>
</dbReference>
<sequence length="348" mass="37861">MRLITLLASSLQHVRNQRFDPRREVLELGPVPPPGGAAPAGEVGRRSGGNGERVQRLRDHGEAEEGEDLEEVVRAGDEAEQAAPGDLVPCAVVGPQPREEAVVVEVAGEADGEDEHAGTEQVHGGVREAAAEVLRVDHGGRADQVAAGDGGRRAQRHAPAVPVHAQHLEDPLEEVRGERGAEQLGARALDGARHREGRGGGEQRRGVGQQHAVPASQERHPAPLPGVPAGGTRHGVPELGVGHVVAAELGEARVRHGHERHRRHRRHVRRRRRRVQEREPHHPSPPPASLESRSIGARSREERPLWREVRAVWWTGALGAYGSRPLAVADVQRRSYVSVLQPTRCYLW</sequence>
<dbReference type="Gramene" id="Zm00001eb300550_T001">
    <property type="protein sequence ID" value="Zm00001eb300550_P001"/>
    <property type="gene ID" value="Zm00001eb300550"/>
</dbReference>
<evidence type="ECO:0000256" key="1">
    <source>
        <dbReference type="SAM" id="MobiDB-lite"/>
    </source>
</evidence>
<dbReference type="InParanoid" id="A0A804Q6R4"/>
<proteinExistence type="predicted"/>
<feature type="region of interest" description="Disordered" evidence="1">
    <location>
        <begin position="29"/>
        <end position="68"/>
    </location>
</feature>
<feature type="compositionally biased region" description="Basic and acidic residues" evidence="1">
    <location>
        <begin position="190"/>
        <end position="205"/>
    </location>
</feature>
<reference evidence="2" key="2">
    <citation type="submission" date="2019-07" db="EMBL/GenBank/DDBJ databases">
        <authorList>
            <person name="Seetharam A."/>
            <person name="Woodhouse M."/>
            <person name="Cannon E."/>
        </authorList>
    </citation>
    <scope>NUCLEOTIDE SEQUENCE [LARGE SCALE GENOMIC DNA]</scope>
    <source>
        <strain evidence="2">cv. B73</strain>
    </source>
</reference>
<reference evidence="3" key="1">
    <citation type="submission" date="2015-12" db="EMBL/GenBank/DDBJ databases">
        <title>Update maize B73 reference genome by single molecule sequencing technologies.</title>
        <authorList>
            <consortium name="Maize Genome Sequencing Project"/>
            <person name="Ware D."/>
        </authorList>
    </citation>
    <scope>NUCLEOTIDE SEQUENCE [LARGE SCALE GENOMIC DNA]</scope>
    <source>
        <strain evidence="3">cv. B73</strain>
    </source>
</reference>
<name>A0A804Q6R4_MAIZE</name>
<feature type="compositionally biased region" description="Basic residues" evidence="1">
    <location>
        <begin position="255"/>
        <end position="275"/>
    </location>
</feature>